<dbReference type="AlphaFoldDB" id="A0A6N8EHL3"/>
<dbReference type="RefSeq" id="WP_155450383.1">
    <property type="nucleotide sequence ID" value="NZ_WNKT01000025.1"/>
</dbReference>
<protein>
    <recommendedName>
        <fullName evidence="3">Prepilin-type N-terminal cleavage/methylation domain-containing protein</fullName>
    </recommendedName>
</protein>
<accession>A0A6N8EHL3</accession>
<proteinExistence type="predicted"/>
<name>A0A6N8EHL3_9GAMM</name>
<sequence>MSIQPDDEGHAMQPTTVEPTRIQRQQGFSLNEALISLAVLTSGLLTLAQFQGDLYENRRQTKAQTTAVNLVLEKIEELRDLAATGEPLQNGQDVAAERPGDSTRFARSWIIRPRSEPRIDEVVVIAAWEGIGGETRSTEIRTLIAP</sequence>
<dbReference type="Proteomes" id="UP000434044">
    <property type="component" value="Unassembled WGS sequence"/>
</dbReference>
<dbReference type="EMBL" id="WNKT01000025">
    <property type="protein sequence ID" value="MTW21804.1"/>
    <property type="molecule type" value="Genomic_DNA"/>
</dbReference>
<comment type="caution">
    <text evidence="1">The sequence shown here is derived from an EMBL/GenBank/DDBJ whole genome shotgun (WGS) entry which is preliminary data.</text>
</comment>
<evidence type="ECO:0000313" key="2">
    <source>
        <dbReference type="Proteomes" id="UP000434044"/>
    </source>
</evidence>
<evidence type="ECO:0000313" key="1">
    <source>
        <dbReference type="EMBL" id="MTW21804.1"/>
    </source>
</evidence>
<organism evidence="1 2">
    <name type="scientific">Allochromatium palmeri</name>
    <dbReference type="NCBI Taxonomy" id="231048"/>
    <lineage>
        <taxon>Bacteria</taxon>
        <taxon>Pseudomonadati</taxon>
        <taxon>Pseudomonadota</taxon>
        <taxon>Gammaproteobacteria</taxon>
        <taxon>Chromatiales</taxon>
        <taxon>Chromatiaceae</taxon>
        <taxon>Allochromatium</taxon>
    </lineage>
</organism>
<gene>
    <name evidence="1" type="ORF">GJ668_11965</name>
</gene>
<evidence type="ECO:0008006" key="3">
    <source>
        <dbReference type="Google" id="ProtNLM"/>
    </source>
</evidence>
<reference evidence="1 2" key="1">
    <citation type="submission" date="2019-11" db="EMBL/GenBank/DDBJ databases">
        <title>Whole-genome sequence of the anaerobic purple sulfur bacterium Allochromatium palmeri DSM 15591.</title>
        <authorList>
            <person name="Kyndt J.A."/>
            <person name="Meyer T.E."/>
        </authorList>
    </citation>
    <scope>NUCLEOTIDE SEQUENCE [LARGE SCALE GENOMIC DNA]</scope>
    <source>
        <strain evidence="1 2">DSM 15591</strain>
    </source>
</reference>
<dbReference type="OrthoDB" id="6194160at2"/>
<keyword evidence="2" id="KW-1185">Reference proteome</keyword>